<organism evidence="4">
    <name type="scientific">marine sediment metagenome</name>
    <dbReference type="NCBI Taxonomy" id="412755"/>
    <lineage>
        <taxon>unclassified sequences</taxon>
        <taxon>metagenomes</taxon>
        <taxon>ecological metagenomes</taxon>
    </lineage>
</organism>
<dbReference type="NCBIfam" id="NF037995">
    <property type="entry name" value="TRAP_S1"/>
    <property type="match status" value="1"/>
</dbReference>
<comment type="caution">
    <text evidence="4">The sequence shown here is derived from an EMBL/GenBank/DDBJ whole genome shotgun (WGS) entry which is preliminary data.</text>
</comment>
<dbReference type="AlphaFoldDB" id="X1KMV5"/>
<dbReference type="Pfam" id="PF03480">
    <property type="entry name" value="DctP"/>
    <property type="match status" value="1"/>
</dbReference>
<dbReference type="InterPro" id="IPR038404">
    <property type="entry name" value="TRAP_DctP_sf"/>
</dbReference>
<dbReference type="PANTHER" id="PTHR33376:SF7">
    <property type="entry name" value="C4-DICARBOXYLATE-BINDING PROTEIN DCTB"/>
    <property type="match status" value="1"/>
</dbReference>
<dbReference type="EMBL" id="BARU01046567">
    <property type="protein sequence ID" value="GAH91454.1"/>
    <property type="molecule type" value="Genomic_DNA"/>
</dbReference>
<dbReference type="PANTHER" id="PTHR33376">
    <property type="match status" value="1"/>
</dbReference>
<evidence type="ECO:0000256" key="2">
    <source>
        <dbReference type="ARBA" id="ARBA00022448"/>
    </source>
</evidence>
<name>X1KMV5_9ZZZZ</name>
<reference evidence="4" key="1">
    <citation type="journal article" date="2014" name="Front. Microbiol.">
        <title>High frequency of phylogenetically diverse reductive dehalogenase-homologous genes in deep subseafloor sedimentary metagenomes.</title>
        <authorList>
            <person name="Kawai M."/>
            <person name="Futagami T."/>
            <person name="Toyoda A."/>
            <person name="Takaki Y."/>
            <person name="Nishi S."/>
            <person name="Hori S."/>
            <person name="Arai W."/>
            <person name="Tsubouchi T."/>
            <person name="Morono Y."/>
            <person name="Uchiyama I."/>
            <person name="Ito T."/>
            <person name="Fujiyama A."/>
            <person name="Inagaki F."/>
            <person name="Takami H."/>
        </authorList>
    </citation>
    <scope>NUCLEOTIDE SEQUENCE</scope>
    <source>
        <strain evidence="4">Expedition CK06-06</strain>
    </source>
</reference>
<evidence type="ECO:0000313" key="4">
    <source>
        <dbReference type="EMBL" id="GAH91454.1"/>
    </source>
</evidence>
<comment type="similarity">
    <text evidence="1">Belongs to the bacterial solute-binding protein 7 family.</text>
</comment>
<gene>
    <name evidence="4" type="ORF">S03H2_70186</name>
</gene>
<sequence>MALKTGTIDGQDNPLPTDYSSKFYEVTHYIVLTDHQMTIINPTINEKVWESMPEDYKVYMKKALLIGRNYCNRLVLEQEA</sequence>
<dbReference type="GO" id="GO:0055085">
    <property type="term" value="P:transmembrane transport"/>
    <property type="evidence" value="ECO:0007669"/>
    <property type="project" value="InterPro"/>
</dbReference>
<keyword evidence="3" id="KW-0732">Signal</keyword>
<proteinExistence type="inferred from homology"/>
<accession>X1KMV5</accession>
<feature type="non-terminal residue" evidence="4">
    <location>
        <position position="80"/>
    </location>
</feature>
<evidence type="ECO:0000256" key="3">
    <source>
        <dbReference type="ARBA" id="ARBA00022729"/>
    </source>
</evidence>
<dbReference type="InterPro" id="IPR018389">
    <property type="entry name" value="DctP_fam"/>
</dbReference>
<evidence type="ECO:0000256" key="1">
    <source>
        <dbReference type="ARBA" id="ARBA00009023"/>
    </source>
</evidence>
<protein>
    <submittedName>
        <fullName evidence="4">Uncharacterized protein</fullName>
    </submittedName>
</protein>
<keyword evidence="2" id="KW-0813">Transport</keyword>
<dbReference type="Gene3D" id="3.40.190.170">
    <property type="entry name" value="Bacterial extracellular solute-binding protein, family 7"/>
    <property type="match status" value="1"/>
</dbReference>